<accession>A0A4U5MRA3</accession>
<evidence type="ECO:0000256" key="6">
    <source>
        <dbReference type="ARBA" id="ARBA00022679"/>
    </source>
</evidence>
<dbReference type="Pfam" id="PF04101">
    <property type="entry name" value="Glyco_tran_28_C"/>
    <property type="match status" value="1"/>
</dbReference>
<evidence type="ECO:0000313" key="10">
    <source>
        <dbReference type="Proteomes" id="UP000298663"/>
    </source>
</evidence>
<reference evidence="9 10" key="2">
    <citation type="journal article" date="2019" name="G3 (Bethesda)">
        <title>Hybrid Assembly of the Genome of the Entomopathogenic Nematode Steinernema carpocapsae Identifies the X-Chromosome.</title>
        <authorList>
            <person name="Serra L."/>
            <person name="Macchietto M."/>
            <person name="Macias-Munoz A."/>
            <person name="McGill C.J."/>
            <person name="Rodriguez I.M."/>
            <person name="Rodriguez B."/>
            <person name="Murad R."/>
            <person name="Mortazavi A."/>
        </authorList>
    </citation>
    <scope>NUCLEOTIDE SEQUENCE [LARGE SCALE GENOMIC DNA]</scope>
    <source>
        <strain evidence="9 10">ALL</strain>
    </source>
</reference>
<dbReference type="InterPro" id="IPR007235">
    <property type="entry name" value="Glyco_trans_28_C"/>
</dbReference>
<dbReference type="AlphaFoldDB" id="A0A4U5MRA3"/>
<dbReference type="EMBL" id="AZBU02000006">
    <property type="protein sequence ID" value="TKR72002.1"/>
    <property type="molecule type" value="Genomic_DNA"/>
</dbReference>
<proteinExistence type="inferred from homology"/>
<reference evidence="9 10" key="1">
    <citation type="journal article" date="2015" name="Genome Biol.">
        <title>Comparative genomics of Steinernema reveals deeply conserved gene regulatory networks.</title>
        <authorList>
            <person name="Dillman A.R."/>
            <person name="Macchietto M."/>
            <person name="Porter C.F."/>
            <person name="Rogers A."/>
            <person name="Williams B."/>
            <person name="Antoshechkin I."/>
            <person name="Lee M.M."/>
            <person name="Goodwin Z."/>
            <person name="Lu X."/>
            <person name="Lewis E.E."/>
            <person name="Goodrich-Blair H."/>
            <person name="Stock S.P."/>
            <person name="Adams B.J."/>
            <person name="Sternberg P.W."/>
            <person name="Mortazavi A."/>
        </authorList>
    </citation>
    <scope>NUCLEOTIDE SEQUENCE [LARGE SCALE GENOMIC DNA]</scope>
    <source>
        <strain evidence="9 10">ALL</strain>
    </source>
</reference>
<dbReference type="GO" id="GO:0006488">
    <property type="term" value="P:dolichol-linked oligosaccharide biosynthetic process"/>
    <property type="evidence" value="ECO:0007669"/>
    <property type="project" value="InterPro"/>
</dbReference>
<dbReference type="GO" id="GO:0005783">
    <property type="term" value="C:endoplasmic reticulum"/>
    <property type="evidence" value="ECO:0007669"/>
    <property type="project" value="UniProtKB-SubCell"/>
</dbReference>
<protein>
    <recommendedName>
        <fullName evidence="4">UDP-N-acetylglucosamine transferase subunit ALG13</fullName>
        <ecNumber evidence="3">2.4.1.141</ecNumber>
    </recommendedName>
</protein>
<evidence type="ECO:0000256" key="3">
    <source>
        <dbReference type="ARBA" id="ARBA00012614"/>
    </source>
</evidence>
<evidence type="ECO:0000256" key="7">
    <source>
        <dbReference type="ARBA" id="ARBA00022824"/>
    </source>
</evidence>
<evidence type="ECO:0000256" key="5">
    <source>
        <dbReference type="ARBA" id="ARBA00022676"/>
    </source>
</evidence>
<keyword evidence="7" id="KW-0256">Endoplasmic reticulum</keyword>
<organism evidence="9 10">
    <name type="scientific">Steinernema carpocapsae</name>
    <name type="common">Entomopathogenic nematode</name>
    <dbReference type="NCBI Taxonomy" id="34508"/>
    <lineage>
        <taxon>Eukaryota</taxon>
        <taxon>Metazoa</taxon>
        <taxon>Ecdysozoa</taxon>
        <taxon>Nematoda</taxon>
        <taxon>Chromadorea</taxon>
        <taxon>Rhabditida</taxon>
        <taxon>Tylenchina</taxon>
        <taxon>Panagrolaimomorpha</taxon>
        <taxon>Strongyloidoidea</taxon>
        <taxon>Steinernematidae</taxon>
        <taxon>Steinernema</taxon>
    </lineage>
</organism>
<feature type="domain" description="Glycosyl transferase family 28 C-terminal" evidence="8">
    <location>
        <begin position="3"/>
        <end position="131"/>
    </location>
</feature>
<comment type="caution">
    <text evidence="9">The sequence shown here is derived from an EMBL/GenBank/DDBJ whole genome shotgun (WGS) entry which is preliminary data.</text>
</comment>
<evidence type="ECO:0000256" key="4">
    <source>
        <dbReference type="ARBA" id="ARBA00017468"/>
    </source>
</evidence>
<evidence type="ECO:0000256" key="2">
    <source>
        <dbReference type="ARBA" id="ARBA00006962"/>
    </source>
</evidence>
<dbReference type="PANTHER" id="PTHR12867">
    <property type="entry name" value="GLYCOSYL TRANSFERASE-RELATED"/>
    <property type="match status" value="1"/>
</dbReference>
<comment type="subcellular location">
    <subcellularLocation>
        <location evidence="1">Endoplasmic reticulum</location>
    </subcellularLocation>
</comment>
<evidence type="ECO:0000313" key="9">
    <source>
        <dbReference type="EMBL" id="TKR72002.1"/>
    </source>
</evidence>
<keyword evidence="10" id="KW-1185">Reference proteome</keyword>
<dbReference type="Gene3D" id="3.40.50.2000">
    <property type="entry name" value="Glycogen Phosphorylase B"/>
    <property type="match status" value="1"/>
</dbReference>
<dbReference type="OrthoDB" id="20273at2759"/>
<dbReference type="GO" id="GO:0004577">
    <property type="term" value="F:N-acetylglucosaminyldiphosphodolichol N-acetylglucosaminyltransferase activity"/>
    <property type="evidence" value="ECO:0007669"/>
    <property type="project" value="UniProtKB-EC"/>
</dbReference>
<dbReference type="Proteomes" id="UP000298663">
    <property type="component" value="Unassembled WGS sequence"/>
</dbReference>
<keyword evidence="6" id="KW-0808">Transferase</keyword>
<sequence>MLCFVTVGTTKFEKLVGTILSEECLRSLVEIGVDQLRVQYGAGKLPLSHQESEDGFITYASNGIEIQCYRYKPSLLEDMEAADLIVGHAGAGTCIEVLRLKKPFIVVINDQLMDNHQLELAEKLGEMETLLYTNCACLSATLVDPKLFKLKPYPPGNPKAITDFIKARLGLLKLNNVK</sequence>
<dbReference type="PANTHER" id="PTHR12867:SF6">
    <property type="entry name" value="N-ACETYLGLUCOSAMINYLDIPHOSPHODOLICHOL N-ACETYLGLUCOSAMINYLTRANSFERASE"/>
    <property type="match status" value="1"/>
</dbReference>
<name>A0A4U5MRA3_STECR</name>
<dbReference type="SUPFAM" id="SSF53756">
    <property type="entry name" value="UDP-Glycosyltransferase/glycogen phosphorylase"/>
    <property type="match status" value="1"/>
</dbReference>
<dbReference type="EC" id="2.4.1.141" evidence="3"/>
<gene>
    <name evidence="9" type="ORF">L596_019527</name>
</gene>
<dbReference type="STRING" id="34508.A0A4U5MRA3"/>
<evidence type="ECO:0000259" key="8">
    <source>
        <dbReference type="Pfam" id="PF04101"/>
    </source>
</evidence>
<comment type="similarity">
    <text evidence="2">Belongs to the glycosyltransferase 28 family.</text>
</comment>
<dbReference type="InterPro" id="IPR039042">
    <property type="entry name" value="Alg13-like"/>
</dbReference>
<evidence type="ECO:0000256" key="1">
    <source>
        <dbReference type="ARBA" id="ARBA00004240"/>
    </source>
</evidence>
<keyword evidence="5" id="KW-0328">Glycosyltransferase</keyword>